<evidence type="ECO:0000313" key="2">
    <source>
        <dbReference type="EMBL" id="RBP11349.1"/>
    </source>
</evidence>
<evidence type="ECO:0000259" key="1">
    <source>
        <dbReference type="Pfam" id="PF01370"/>
    </source>
</evidence>
<dbReference type="SUPFAM" id="SSF51735">
    <property type="entry name" value="NAD(P)-binding Rossmann-fold domains"/>
    <property type="match status" value="1"/>
</dbReference>
<reference evidence="2 3" key="1">
    <citation type="submission" date="2018-06" db="EMBL/GenBank/DDBJ databases">
        <title>Genomic Encyclopedia of Type Strains, Phase IV (KMG-IV): sequencing the most valuable type-strain genomes for metagenomic binning, comparative biology and taxonomic classification.</title>
        <authorList>
            <person name="Goeker M."/>
        </authorList>
    </citation>
    <scope>NUCLEOTIDE SEQUENCE [LARGE SCALE GENOMIC DNA]</scope>
    <source>
        <strain evidence="2 3">DSM 24875</strain>
    </source>
</reference>
<dbReference type="PANTHER" id="PTHR48079:SF6">
    <property type="entry name" value="NAD(P)-BINDING DOMAIN-CONTAINING PROTEIN-RELATED"/>
    <property type="match status" value="1"/>
</dbReference>
<gene>
    <name evidence="2" type="ORF">DFR50_11643</name>
</gene>
<dbReference type="AlphaFoldDB" id="A0A366FC61"/>
<dbReference type="Proteomes" id="UP000253529">
    <property type="component" value="Unassembled WGS sequence"/>
</dbReference>
<dbReference type="Gene3D" id="3.40.50.720">
    <property type="entry name" value="NAD(P)-binding Rossmann-like Domain"/>
    <property type="match status" value="1"/>
</dbReference>
<dbReference type="RefSeq" id="WP_113890139.1">
    <property type="nucleotide sequence ID" value="NZ_QNRK01000016.1"/>
</dbReference>
<feature type="domain" description="NAD-dependent epimerase/dehydratase" evidence="1">
    <location>
        <begin position="3"/>
        <end position="235"/>
    </location>
</feature>
<accession>A0A366FC61</accession>
<evidence type="ECO:0000313" key="3">
    <source>
        <dbReference type="Proteomes" id="UP000253529"/>
    </source>
</evidence>
<dbReference type="InterPro" id="IPR051783">
    <property type="entry name" value="NAD(P)-dependent_oxidoreduct"/>
</dbReference>
<dbReference type="InterPro" id="IPR036291">
    <property type="entry name" value="NAD(P)-bd_dom_sf"/>
</dbReference>
<sequence length="317" mass="34014">MRIFVAGATGAIGRSLVPMLVAKGGEVYGLTRTPSKAAWLQEAGAEPIVADALDAPAIQRALASVRPEIVIHQLTSIASASDVRRFDEAFAASNRLRTEGLKILIAAARLAKARKVIAQSFCGWPYARVGGAVKTEDDPLDTRPARRQIRTLAAIKQLEATVSSLVDLEGIVLRYGTFYGQDTGLFEPGMVRMLRRGMLPLIGDGGGWWSFVHVDDAASATARAVEQTSRGVFNVVDSDPAPARQWLPLAAAAVGGKPPPSVPAWLARLVAGEHIVAMMTRARAGSNAKIGREWGWSPRYPSWRTGFKEVAATLQPR</sequence>
<dbReference type="InterPro" id="IPR001509">
    <property type="entry name" value="Epimerase_deHydtase"/>
</dbReference>
<name>A0A366FC61_9HYPH</name>
<keyword evidence="3" id="KW-1185">Reference proteome</keyword>
<protein>
    <submittedName>
        <fullName evidence="2">Nucleoside-diphosphate-sugar epimerase</fullName>
    </submittedName>
</protein>
<comment type="caution">
    <text evidence="2">The sequence shown here is derived from an EMBL/GenBank/DDBJ whole genome shotgun (WGS) entry which is preliminary data.</text>
</comment>
<dbReference type="Pfam" id="PF01370">
    <property type="entry name" value="Epimerase"/>
    <property type="match status" value="1"/>
</dbReference>
<dbReference type="GO" id="GO:0005737">
    <property type="term" value="C:cytoplasm"/>
    <property type="evidence" value="ECO:0007669"/>
    <property type="project" value="TreeGrafter"/>
</dbReference>
<organism evidence="2 3">
    <name type="scientific">Roseiarcus fermentans</name>
    <dbReference type="NCBI Taxonomy" id="1473586"/>
    <lineage>
        <taxon>Bacteria</taxon>
        <taxon>Pseudomonadati</taxon>
        <taxon>Pseudomonadota</taxon>
        <taxon>Alphaproteobacteria</taxon>
        <taxon>Hyphomicrobiales</taxon>
        <taxon>Roseiarcaceae</taxon>
        <taxon>Roseiarcus</taxon>
    </lineage>
</organism>
<dbReference type="OrthoDB" id="9808276at2"/>
<dbReference type="GO" id="GO:0004029">
    <property type="term" value="F:aldehyde dehydrogenase (NAD+) activity"/>
    <property type="evidence" value="ECO:0007669"/>
    <property type="project" value="TreeGrafter"/>
</dbReference>
<dbReference type="EMBL" id="QNRK01000016">
    <property type="protein sequence ID" value="RBP11349.1"/>
    <property type="molecule type" value="Genomic_DNA"/>
</dbReference>
<dbReference type="PANTHER" id="PTHR48079">
    <property type="entry name" value="PROTEIN YEEZ"/>
    <property type="match status" value="1"/>
</dbReference>
<proteinExistence type="predicted"/>